<keyword evidence="2" id="KW-1185">Reference proteome</keyword>
<protein>
    <submittedName>
        <fullName evidence="1">S24/S26 family peptidase</fullName>
    </submittedName>
</protein>
<gene>
    <name evidence="1" type="ORF">QJ521_06980</name>
</gene>
<dbReference type="RefSeq" id="WP_282839733.1">
    <property type="nucleotide sequence ID" value="NZ_JASCXW010000023.1"/>
</dbReference>
<dbReference type="Gene3D" id="2.10.109.10">
    <property type="entry name" value="Umud Fragment, subunit A"/>
    <property type="match status" value="1"/>
</dbReference>
<dbReference type="InterPro" id="IPR036286">
    <property type="entry name" value="LexA/Signal_pep-like_sf"/>
</dbReference>
<dbReference type="CDD" id="cd06462">
    <property type="entry name" value="Peptidase_S24_S26"/>
    <property type="match status" value="1"/>
</dbReference>
<comment type="caution">
    <text evidence="1">The sequence shown here is derived from an EMBL/GenBank/DDBJ whole genome shotgun (WGS) entry which is preliminary data.</text>
</comment>
<organism evidence="1 2">
    <name type="scientific">Peloplasma aerotolerans</name>
    <dbReference type="NCBI Taxonomy" id="3044389"/>
    <lineage>
        <taxon>Bacteria</taxon>
        <taxon>Bacillati</taxon>
        <taxon>Mycoplasmatota</taxon>
        <taxon>Mollicutes</taxon>
        <taxon>Acholeplasmatales</taxon>
        <taxon>Acholeplasmataceae</taxon>
        <taxon>Peloplasma</taxon>
    </lineage>
</organism>
<dbReference type="SUPFAM" id="SSF51306">
    <property type="entry name" value="LexA/Signal peptidase"/>
    <property type="match status" value="1"/>
</dbReference>
<evidence type="ECO:0000313" key="2">
    <source>
        <dbReference type="Proteomes" id="UP001431532"/>
    </source>
</evidence>
<accession>A0AAW6U5W8</accession>
<dbReference type="AlphaFoldDB" id="A0AAW6U5W8"/>
<sequence length="139" mass="16384">MNTQTIKVDEMLPIIIESLNAKQKATFMVVGSSMHPFLKHKESKVTIQKKQTYHKYDIILFHYMSTVRLHRIVKIKGEHITVQGDNLRSKEFITKQDIIGYVTQFENKRKTTLCDSTLYKLKVILWLIIRPIGIRLIRK</sequence>
<reference evidence="1" key="1">
    <citation type="submission" date="2023-05" db="EMBL/GenBank/DDBJ databases">
        <title>Mariniplasma microaerophilum sp. nov., a novel anaerobic mollicute isolated from terrestrial mud volcano, Taman Peninsula, Russia.</title>
        <authorList>
            <person name="Khomyakova M.A."/>
            <person name="Merkel A.Y."/>
            <person name="Slobodkin A.I."/>
        </authorList>
    </citation>
    <scope>NUCLEOTIDE SEQUENCE</scope>
    <source>
        <strain evidence="1">M4Ah</strain>
    </source>
</reference>
<evidence type="ECO:0000313" key="1">
    <source>
        <dbReference type="EMBL" id="MDI6453302.1"/>
    </source>
</evidence>
<name>A0AAW6U5W8_9MOLU</name>
<dbReference type="EMBL" id="JASCXW010000023">
    <property type="protein sequence ID" value="MDI6453302.1"/>
    <property type="molecule type" value="Genomic_DNA"/>
</dbReference>
<proteinExistence type="predicted"/>
<dbReference type="Proteomes" id="UP001431532">
    <property type="component" value="Unassembled WGS sequence"/>
</dbReference>